<accession>A0A2N9XSJ8</accession>
<keyword evidence="1" id="KW-0472">Membrane</keyword>
<dbReference type="InterPro" id="IPR007065">
    <property type="entry name" value="HPP"/>
</dbReference>
<dbReference type="PANTHER" id="PTHR33741">
    <property type="entry name" value="TRANSMEMBRANE PROTEIN DDB_G0269096-RELATED"/>
    <property type="match status" value="1"/>
</dbReference>
<proteinExistence type="predicted"/>
<evidence type="ECO:0000313" key="3">
    <source>
        <dbReference type="EMBL" id="PIT51741.1"/>
    </source>
</evidence>
<keyword evidence="1" id="KW-0812">Transmembrane</keyword>
<dbReference type="PANTHER" id="PTHR33741:SF5">
    <property type="entry name" value="TRANSMEMBRANE PROTEIN DDB_G0269096-RELATED"/>
    <property type="match status" value="1"/>
</dbReference>
<feature type="transmembrane region" description="Helical" evidence="1">
    <location>
        <begin position="72"/>
        <end position="90"/>
    </location>
</feature>
<dbReference type="AlphaFoldDB" id="A0A2N9XSJ8"/>
<feature type="transmembrane region" description="Helical" evidence="1">
    <location>
        <begin position="20"/>
        <end position="37"/>
    </location>
</feature>
<feature type="domain" description="HPP transmembrane region" evidence="2">
    <location>
        <begin position="13"/>
        <end position="163"/>
    </location>
</feature>
<gene>
    <name evidence="3" type="ORF">BHC48_03440</name>
</gene>
<sequence>MLAKIKGGEAMQPRPNAVAILRGFTGGTLGIFVLLLITYWSGTLAIMAPFGATCVLLFAVPKAPLAQPRSVIGGHFISALVGILFINLFGNGVLSIALAVGIAIALMQFLRVVHAPAGANPILIMMSGITDYSFLITPVLIGSVLLVLVALIVNNIGAGTHWPCYWLGYRSGMDNKNIKSKVD</sequence>
<reference evidence="3 4" key="1">
    <citation type="journal article" date="2017" name="MBio">
        <title>Type VI secretion-mediated competition in the bee gut microbiome.</title>
        <authorList>
            <person name="Steele M.I."/>
            <person name="Kwong W.K."/>
            <person name="Powell J.E."/>
            <person name="Whiteley M."/>
            <person name="Moran N.A."/>
        </authorList>
    </citation>
    <scope>NUCLEOTIDE SEQUENCE [LARGE SCALE GENOMIC DNA]</scope>
    <source>
        <strain evidence="3 4">Occ4-2</strain>
    </source>
</reference>
<evidence type="ECO:0000259" key="2">
    <source>
        <dbReference type="Pfam" id="PF04982"/>
    </source>
</evidence>
<feature type="transmembrane region" description="Helical" evidence="1">
    <location>
        <begin position="96"/>
        <end position="113"/>
    </location>
</feature>
<feature type="transmembrane region" description="Helical" evidence="1">
    <location>
        <begin position="43"/>
        <end position="60"/>
    </location>
</feature>
<comment type="caution">
    <text evidence="3">The sequence shown here is derived from an EMBL/GenBank/DDBJ whole genome shotgun (WGS) entry which is preliminary data.</text>
</comment>
<evidence type="ECO:0000256" key="1">
    <source>
        <dbReference type="SAM" id="Phobius"/>
    </source>
</evidence>
<keyword evidence="1" id="KW-1133">Transmembrane helix</keyword>
<dbReference type="Pfam" id="PF04982">
    <property type="entry name" value="TM_HPP"/>
    <property type="match status" value="1"/>
</dbReference>
<feature type="transmembrane region" description="Helical" evidence="1">
    <location>
        <begin position="134"/>
        <end position="153"/>
    </location>
</feature>
<protein>
    <recommendedName>
        <fullName evidence="2">HPP transmembrane region domain-containing protein</fullName>
    </recommendedName>
</protein>
<name>A0A2N9XSJ8_9NEIS</name>
<dbReference type="InterPro" id="IPR058581">
    <property type="entry name" value="TM_HPP"/>
</dbReference>
<organism evidence="3 4">
    <name type="scientific">Snodgrassella alvi</name>
    <dbReference type="NCBI Taxonomy" id="1196083"/>
    <lineage>
        <taxon>Bacteria</taxon>
        <taxon>Pseudomonadati</taxon>
        <taxon>Pseudomonadota</taxon>
        <taxon>Betaproteobacteria</taxon>
        <taxon>Neisseriales</taxon>
        <taxon>Neisseriaceae</taxon>
        <taxon>Snodgrassella</taxon>
    </lineage>
</organism>
<evidence type="ECO:0000313" key="4">
    <source>
        <dbReference type="Proteomes" id="UP000231484"/>
    </source>
</evidence>
<dbReference type="EMBL" id="MEIQ01000027">
    <property type="protein sequence ID" value="PIT51741.1"/>
    <property type="molecule type" value="Genomic_DNA"/>
</dbReference>
<dbReference type="Proteomes" id="UP000231484">
    <property type="component" value="Unassembled WGS sequence"/>
</dbReference>